<keyword evidence="2" id="KW-0732">Signal</keyword>
<dbReference type="InterPro" id="IPR001304">
    <property type="entry name" value="C-type_lectin-like"/>
</dbReference>
<dbReference type="InterPro" id="IPR016186">
    <property type="entry name" value="C-type_lectin-like/link_sf"/>
</dbReference>
<dbReference type="Pfam" id="PF00059">
    <property type="entry name" value="Lectin_C"/>
    <property type="match status" value="1"/>
</dbReference>
<dbReference type="Gene3D" id="3.10.100.10">
    <property type="entry name" value="Mannose-Binding Protein A, subunit A"/>
    <property type="match status" value="1"/>
</dbReference>
<name>A0A6P7HVA6_9TELE</name>
<evidence type="ECO:0000259" key="3">
    <source>
        <dbReference type="PROSITE" id="PS50041"/>
    </source>
</evidence>
<dbReference type="InterPro" id="IPR016187">
    <property type="entry name" value="CTDL_fold"/>
</dbReference>
<organism evidence="4 5">
    <name type="scientific">Parambassis ranga</name>
    <name type="common">Indian glassy fish</name>
    <dbReference type="NCBI Taxonomy" id="210632"/>
    <lineage>
        <taxon>Eukaryota</taxon>
        <taxon>Metazoa</taxon>
        <taxon>Chordata</taxon>
        <taxon>Craniata</taxon>
        <taxon>Vertebrata</taxon>
        <taxon>Euteleostomi</taxon>
        <taxon>Actinopterygii</taxon>
        <taxon>Neopterygii</taxon>
        <taxon>Teleostei</taxon>
        <taxon>Neoteleostei</taxon>
        <taxon>Acanthomorphata</taxon>
        <taxon>Ovalentaria</taxon>
        <taxon>Ambassidae</taxon>
        <taxon>Parambassis</taxon>
    </lineage>
</organism>
<dbReference type="InParanoid" id="A0A6P7HVA6"/>
<dbReference type="OrthoDB" id="9907575at2759"/>
<gene>
    <name evidence="5" type="primary">LOC114430726</name>
</gene>
<protein>
    <submittedName>
        <fullName evidence="5">Galactose-specific lectin nattectin-like</fullName>
    </submittedName>
</protein>
<proteinExistence type="predicted"/>
<dbReference type="CDD" id="cd00037">
    <property type="entry name" value="CLECT"/>
    <property type="match status" value="1"/>
</dbReference>
<dbReference type="GeneID" id="114430726"/>
<accession>A0A6P7HVA6</accession>
<dbReference type="Proteomes" id="UP000515145">
    <property type="component" value="Unplaced"/>
</dbReference>
<dbReference type="AlphaFoldDB" id="A0A6P7HVA6"/>
<dbReference type="RefSeq" id="XP_028254492.1">
    <property type="nucleotide sequence ID" value="XM_028398691.1"/>
</dbReference>
<dbReference type="PANTHER" id="PTHR22803">
    <property type="entry name" value="MANNOSE, PHOSPHOLIPASE, LECTIN RECEPTOR RELATED"/>
    <property type="match status" value="1"/>
</dbReference>
<dbReference type="PROSITE" id="PS50041">
    <property type="entry name" value="C_TYPE_LECTIN_2"/>
    <property type="match status" value="1"/>
</dbReference>
<evidence type="ECO:0000256" key="2">
    <source>
        <dbReference type="SAM" id="SignalP"/>
    </source>
</evidence>
<dbReference type="InterPro" id="IPR050111">
    <property type="entry name" value="C-type_lectin/snaclec_domain"/>
</dbReference>
<keyword evidence="4" id="KW-1185">Reference proteome</keyword>
<sequence length="217" mass="24105">MASGLHFVVLVCAMGVLWIMPNVSSTSGGCKFCPSGWSLLLGRCYLFDKTERDWTDAELSCLSRGGNLASFRSPDEYITLRQFVLKATGKHTTSWVGGHDAVKEGVWLWSDGSKHVFTAWGQGEPNDLGGEDCMEINRGGSKLIPMQALQKAQKELAETQRILDDDRKKLADLEGAIADLQAKYQDSLAKKKELDSKYQLCEARLDRADKVRKSDEI</sequence>
<evidence type="ECO:0000313" key="4">
    <source>
        <dbReference type="Proteomes" id="UP000515145"/>
    </source>
</evidence>
<evidence type="ECO:0000256" key="1">
    <source>
        <dbReference type="SAM" id="Coils"/>
    </source>
</evidence>
<feature type="signal peptide" evidence="2">
    <location>
        <begin position="1"/>
        <end position="25"/>
    </location>
</feature>
<dbReference type="SUPFAM" id="SSF56436">
    <property type="entry name" value="C-type lectin-like"/>
    <property type="match status" value="1"/>
</dbReference>
<reference evidence="5" key="1">
    <citation type="submission" date="2025-08" db="UniProtKB">
        <authorList>
            <consortium name="RefSeq"/>
        </authorList>
    </citation>
    <scope>IDENTIFICATION</scope>
</reference>
<keyword evidence="1" id="KW-0175">Coiled coil</keyword>
<feature type="coiled-coil region" evidence="1">
    <location>
        <begin position="149"/>
        <end position="197"/>
    </location>
</feature>
<evidence type="ECO:0000313" key="5">
    <source>
        <dbReference type="RefSeq" id="XP_028254492.1"/>
    </source>
</evidence>
<feature type="chain" id="PRO_5028409665" evidence="2">
    <location>
        <begin position="26"/>
        <end position="217"/>
    </location>
</feature>
<dbReference type="SMART" id="SM00034">
    <property type="entry name" value="CLECT"/>
    <property type="match status" value="1"/>
</dbReference>
<feature type="domain" description="C-type lectin" evidence="3">
    <location>
        <begin position="40"/>
        <end position="139"/>
    </location>
</feature>